<dbReference type="InterPro" id="IPR014535">
    <property type="entry name" value="Hpre_diP_synt_I"/>
</dbReference>
<dbReference type="EMBL" id="LN794158">
    <property type="protein sequence ID" value="CEN56726.1"/>
    <property type="molecule type" value="Genomic_DNA"/>
</dbReference>
<feature type="transmembrane region" description="Helical" evidence="1">
    <location>
        <begin position="113"/>
        <end position="139"/>
    </location>
</feature>
<protein>
    <submittedName>
        <fullName evidence="2">Heptaprenyl diphosphate synthase component I</fullName>
    </submittedName>
</protein>
<sequence>MTPSSKNKQIEIHTSADDHRIAQLAALAIGLHLVEAILPSPMPGVKPGLANIITLFVLYRFDFATAVWVSLLRVFASSLILGNFLSPTFALSLSGALLSLGVLYVAQYLPRRFFSAIALSVLAAFAHMMGQLVLVRLWLIPHAGIAYLVPIFMAAALLFGVVNGILTNYLLRMNPGRADEGKG</sequence>
<dbReference type="InterPro" id="IPR010898">
    <property type="entry name" value="Hpre_diP_synth_I"/>
</dbReference>
<feature type="transmembrane region" description="Helical" evidence="1">
    <location>
        <begin position="50"/>
        <end position="72"/>
    </location>
</feature>
<accession>A0A0B7IWZ1</accession>
<organism evidence="2 3">
    <name type="scientific">Candidatus Methylopumilus turicensis</name>
    <dbReference type="NCBI Taxonomy" id="1581680"/>
    <lineage>
        <taxon>Bacteria</taxon>
        <taxon>Pseudomonadati</taxon>
        <taxon>Pseudomonadota</taxon>
        <taxon>Betaproteobacteria</taxon>
        <taxon>Nitrosomonadales</taxon>
        <taxon>Methylophilaceae</taxon>
        <taxon>Candidatus Methylopumilus</taxon>
    </lineage>
</organism>
<dbReference type="KEGG" id="mbac:BN1209_1689"/>
<feature type="transmembrane region" description="Helical" evidence="1">
    <location>
        <begin position="145"/>
        <end position="171"/>
    </location>
</feature>
<dbReference type="STRING" id="1581680.BN1209_1689"/>
<dbReference type="HOGENOM" id="CLU_108933_2_0_4"/>
<dbReference type="Gene3D" id="1.10.1760.20">
    <property type="match status" value="1"/>
</dbReference>
<dbReference type="AlphaFoldDB" id="A0A0B7IWZ1"/>
<evidence type="ECO:0000313" key="2">
    <source>
        <dbReference type="EMBL" id="CEN56726.1"/>
    </source>
</evidence>
<keyword evidence="1" id="KW-1133">Transmembrane helix</keyword>
<gene>
    <name evidence="2" type="ORF">BN1209_1689</name>
</gene>
<dbReference type="PIRSF" id="PIRSF027391">
    <property type="entry name" value="Hpre_diP_synt_I"/>
    <property type="match status" value="1"/>
</dbReference>
<name>A0A0B7IWZ1_9PROT</name>
<feature type="transmembrane region" description="Helical" evidence="1">
    <location>
        <begin position="84"/>
        <end position="106"/>
    </location>
</feature>
<dbReference type="Pfam" id="PF07456">
    <property type="entry name" value="Hpre_diP_synt_I"/>
    <property type="match status" value="1"/>
</dbReference>
<evidence type="ECO:0000256" key="1">
    <source>
        <dbReference type="SAM" id="Phobius"/>
    </source>
</evidence>
<dbReference type="RefSeq" id="WP_045751765.1">
    <property type="nucleotide sequence ID" value="NZ_LN794158.1"/>
</dbReference>
<keyword evidence="3" id="KW-1185">Reference proteome</keyword>
<proteinExistence type="predicted"/>
<dbReference type="Proteomes" id="UP000056322">
    <property type="component" value="Chromosome 1"/>
</dbReference>
<keyword evidence="1" id="KW-0812">Transmembrane</keyword>
<evidence type="ECO:0000313" key="3">
    <source>
        <dbReference type="Proteomes" id="UP000056322"/>
    </source>
</evidence>
<dbReference type="OrthoDB" id="9799095at2"/>
<reference evidence="3" key="1">
    <citation type="submission" date="2014-12" db="EMBL/GenBank/DDBJ databases">
        <authorList>
            <person name="Salcher M.M."/>
        </authorList>
    </citation>
    <scope>NUCLEOTIDE SEQUENCE [LARGE SCALE GENOMIC DNA]</scope>
    <source>
        <strain evidence="3">MMS-10A-171</strain>
    </source>
</reference>
<keyword evidence="1" id="KW-0472">Membrane</keyword>